<evidence type="ECO:0000256" key="3">
    <source>
        <dbReference type="PROSITE-ProRule" id="PRU00708"/>
    </source>
</evidence>
<feature type="repeat" description="PPR" evidence="3">
    <location>
        <begin position="202"/>
        <end position="236"/>
    </location>
</feature>
<proteinExistence type="inferred from homology"/>
<dbReference type="InterPro" id="IPR011990">
    <property type="entry name" value="TPR-like_helical_dom_sf"/>
</dbReference>
<dbReference type="Proteomes" id="UP000298416">
    <property type="component" value="Unassembled WGS sequence"/>
</dbReference>
<comment type="similarity">
    <text evidence="1">Belongs to the PPR family. P subfamily.</text>
</comment>
<evidence type="ECO:0000313" key="4">
    <source>
        <dbReference type="EMBL" id="KAG6427506.1"/>
    </source>
</evidence>
<dbReference type="PANTHER" id="PTHR47447">
    <property type="entry name" value="OS03G0856100 PROTEIN"/>
    <property type="match status" value="1"/>
</dbReference>
<dbReference type="PANTHER" id="PTHR47447:SF24">
    <property type="entry name" value="PENTATRICOPEPTIDE REPEAT-CONTAINING PROTEIN"/>
    <property type="match status" value="1"/>
</dbReference>
<dbReference type="Pfam" id="PF01535">
    <property type="entry name" value="PPR"/>
    <property type="match status" value="2"/>
</dbReference>
<feature type="repeat" description="PPR" evidence="3">
    <location>
        <begin position="266"/>
        <end position="300"/>
    </location>
</feature>
<evidence type="ECO:0000256" key="2">
    <source>
        <dbReference type="ARBA" id="ARBA00022737"/>
    </source>
</evidence>
<dbReference type="EMBL" id="PNBA02000004">
    <property type="protein sequence ID" value="KAG6427506.1"/>
    <property type="molecule type" value="Genomic_DNA"/>
</dbReference>
<evidence type="ECO:0000313" key="5">
    <source>
        <dbReference type="Proteomes" id="UP000298416"/>
    </source>
</evidence>
<reference evidence="4" key="2">
    <citation type="submission" date="2020-08" db="EMBL/GenBank/DDBJ databases">
        <title>Plant Genome Project.</title>
        <authorList>
            <person name="Zhang R.-G."/>
        </authorList>
    </citation>
    <scope>NUCLEOTIDE SEQUENCE</scope>
    <source>
        <strain evidence="4">Huo1</strain>
        <tissue evidence="4">Leaf</tissue>
    </source>
</reference>
<feature type="repeat" description="PPR" evidence="3">
    <location>
        <begin position="371"/>
        <end position="405"/>
    </location>
</feature>
<keyword evidence="2" id="KW-0677">Repeat</keyword>
<reference evidence="4" key="1">
    <citation type="submission" date="2018-01" db="EMBL/GenBank/DDBJ databases">
        <authorList>
            <person name="Mao J.F."/>
        </authorList>
    </citation>
    <scope>NUCLEOTIDE SEQUENCE</scope>
    <source>
        <strain evidence="4">Huo1</strain>
        <tissue evidence="4">Leaf</tissue>
    </source>
</reference>
<dbReference type="AlphaFoldDB" id="A0A8X8Y7F6"/>
<organism evidence="4">
    <name type="scientific">Salvia splendens</name>
    <name type="common">Scarlet sage</name>
    <dbReference type="NCBI Taxonomy" id="180675"/>
    <lineage>
        <taxon>Eukaryota</taxon>
        <taxon>Viridiplantae</taxon>
        <taxon>Streptophyta</taxon>
        <taxon>Embryophyta</taxon>
        <taxon>Tracheophyta</taxon>
        <taxon>Spermatophyta</taxon>
        <taxon>Magnoliopsida</taxon>
        <taxon>eudicotyledons</taxon>
        <taxon>Gunneridae</taxon>
        <taxon>Pentapetalae</taxon>
        <taxon>asterids</taxon>
        <taxon>lamiids</taxon>
        <taxon>Lamiales</taxon>
        <taxon>Lamiaceae</taxon>
        <taxon>Nepetoideae</taxon>
        <taxon>Mentheae</taxon>
        <taxon>Salviinae</taxon>
        <taxon>Salvia</taxon>
        <taxon>Salvia subgen. Calosphace</taxon>
        <taxon>core Calosphace</taxon>
    </lineage>
</organism>
<sequence>MFRFRSQPCLFLHTLADPNFQSRIASTISRQKWTELKPIIQSSTPADFLRQLFQFDNFDTDLVVSFFKWSQKRCEAAFSIEDHVRLFILLVNEKKYPKLRSLLHTFLKQAETLSISTFCHSLLIVSDNVCANIVVFDMLISALVSNGKVDLAFEGFMRAGDYGFKLSVRLCNLLLAMLVKDGRTGNVEFAYKEMVRRRIWMDVITFNTVVCGLCKAGKLNKARDVVEDMSIHGVAPNVVTYNTLIDGYCKRGAIFNLMLDNKVSPNVSTYNCLVGAYYRDGEMEAGHKLLSEMEEKGLKYDIVTYNIRIDTMCKSGETRKAVRLVDEMCKRGLNPSHVTYNTLMDGYCKQGSLKAALGVKKRMEKEGKRPNVVTFNVLIKGFSQSGKLEEANRFLNEMLEKGLIPNRITYDLIKEEMMEKGFVPDIDGHLYSDLVAADSP</sequence>
<feature type="repeat" description="PPR" evidence="3">
    <location>
        <begin position="301"/>
        <end position="335"/>
    </location>
</feature>
<keyword evidence="5" id="KW-1185">Reference proteome</keyword>
<dbReference type="InterPro" id="IPR002885">
    <property type="entry name" value="PPR_rpt"/>
</dbReference>
<protein>
    <submittedName>
        <fullName evidence="4">Uncharacterized protein</fullName>
    </submittedName>
</protein>
<name>A0A8X8Y7F6_SALSN</name>
<gene>
    <name evidence="4" type="ORF">SASPL_111752</name>
</gene>
<dbReference type="NCBIfam" id="TIGR00756">
    <property type="entry name" value="PPR"/>
    <property type="match status" value="5"/>
</dbReference>
<feature type="repeat" description="PPR" evidence="3">
    <location>
        <begin position="336"/>
        <end position="370"/>
    </location>
</feature>
<accession>A0A8X8Y7F6</accession>
<evidence type="ECO:0000256" key="1">
    <source>
        <dbReference type="ARBA" id="ARBA00007626"/>
    </source>
</evidence>
<dbReference type="PROSITE" id="PS51375">
    <property type="entry name" value="PPR"/>
    <property type="match status" value="5"/>
</dbReference>
<dbReference type="Gene3D" id="1.25.40.10">
    <property type="entry name" value="Tetratricopeptide repeat domain"/>
    <property type="match status" value="3"/>
</dbReference>
<dbReference type="Pfam" id="PF13041">
    <property type="entry name" value="PPR_2"/>
    <property type="match status" value="3"/>
</dbReference>
<comment type="caution">
    <text evidence="4">The sequence shown here is derived from an EMBL/GenBank/DDBJ whole genome shotgun (WGS) entry which is preliminary data.</text>
</comment>